<name>A0A127M9I7_9GAMM</name>
<dbReference type="EMBL" id="CP014544">
    <property type="protein sequence ID" value="AMO69914.1"/>
    <property type="molecule type" value="Genomic_DNA"/>
</dbReference>
<dbReference type="Proteomes" id="UP000074119">
    <property type="component" value="Chromosome"/>
</dbReference>
<accession>A0A127M9I7</accession>
<evidence type="ECO:0000313" key="1">
    <source>
        <dbReference type="EMBL" id="AMO69914.1"/>
    </source>
</evidence>
<dbReference type="RefSeq" id="WP_008252518.1">
    <property type="nucleotide sequence ID" value="NZ_CP014544.1"/>
</dbReference>
<gene>
    <name evidence="1" type="ORF">AZF00_17105</name>
</gene>
<sequence length="260" mass="29201">MSTVEDYPKNPGYGHGRYRRRIRLTSEPGLVHGELEDTNHGFRCTIFHDGEKVTDIQSEVLRIPFDTCPGAVEPLRKLIGLALCDDIQTLIPLTDSSSNCTHLLDLALLAIRHSRRSVAELIYDICVEDQADDNSSAAAEVYANGKLVHRWQTCNWEITGPDELKQKVLYKGFSKWAAACFTGEEREAAFILQKGYFVASARRYNIDAQVGQAANEHRDVMLGVCFSYSTPQIEVAKRTADSTRDFSNTPDLLLKFQEVN</sequence>
<evidence type="ECO:0008006" key="3">
    <source>
        <dbReference type="Google" id="ProtNLM"/>
    </source>
</evidence>
<proteinExistence type="predicted"/>
<organism evidence="1 2">
    <name type="scientific">Zhongshania aliphaticivorans</name>
    <dbReference type="NCBI Taxonomy" id="1470434"/>
    <lineage>
        <taxon>Bacteria</taxon>
        <taxon>Pseudomonadati</taxon>
        <taxon>Pseudomonadota</taxon>
        <taxon>Gammaproteobacteria</taxon>
        <taxon>Cellvibrionales</taxon>
        <taxon>Spongiibacteraceae</taxon>
        <taxon>Zhongshania</taxon>
    </lineage>
</organism>
<reference evidence="1 2" key="1">
    <citation type="submission" date="2015-12" db="EMBL/GenBank/DDBJ databases">
        <authorList>
            <person name="Shamseldin A."/>
            <person name="Moawad H."/>
            <person name="Abd El-Rahim W.M."/>
            <person name="Sadowsky M.J."/>
        </authorList>
    </citation>
    <scope>NUCLEOTIDE SEQUENCE [LARGE SCALE GENOMIC DNA]</scope>
    <source>
        <strain evidence="1 2">SM2</strain>
    </source>
</reference>
<evidence type="ECO:0000313" key="2">
    <source>
        <dbReference type="Proteomes" id="UP000074119"/>
    </source>
</evidence>
<dbReference type="InterPro" id="IPR021312">
    <property type="entry name" value="DUF2889"/>
</dbReference>
<dbReference type="KEGG" id="zal:AZF00_17105"/>
<protein>
    <recommendedName>
        <fullName evidence="3">DUF2889 domain-containing protein</fullName>
    </recommendedName>
</protein>
<dbReference type="STRING" id="1470434.AZF00_17105"/>
<dbReference type="Pfam" id="PF11136">
    <property type="entry name" value="DUF2889"/>
    <property type="match status" value="1"/>
</dbReference>
<dbReference type="AlphaFoldDB" id="A0A127M9I7"/>